<evidence type="ECO:0000256" key="12">
    <source>
        <dbReference type="ARBA" id="ARBA00023034"/>
    </source>
</evidence>
<evidence type="ECO:0000256" key="20">
    <source>
        <dbReference type="ARBA" id="ARBA00045958"/>
    </source>
</evidence>
<keyword evidence="11 23" id="KW-1133">Transmembrane helix</keyword>
<evidence type="ECO:0000256" key="23">
    <source>
        <dbReference type="SAM" id="Phobius"/>
    </source>
</evidence>
<evidence type="ECO:0000256" key="10">
    <source>
        <dbReference type="ARBA" id="ARBA00022824"/>
    </source>
</evidence>
<keyword evidence="7 21" id="KW-0853">WD repeat</keyword>
<evidence type="ECO:0000256" key="3">
    <source>
        <dbReference type="ARBA" id="ARBA00004653"/>
    </source>
</evidence>
<dbReference type="PROSITE" id="PS50082">
    <property type="entry name" value="WD_REPEATS_2"/>
    <property type="match status" value="2"/>
</dbReference>
<feature type="compositionally biased region" description="Low complexity" evidence="22">
    <location>
        <begin position="914"/>
        <end position="928"/>
    </location>
</feature>
<proteinExistence type="inferred from homology"/>
<dbReference type="PANTHER" id="PTHR46378">
    <property type="entry name" value="STEROL REGULATORY ELEMENT-BINDING PROTEIN CLEAVAGE-ACTIVATING PROTEIN"/>
    <property type="match status" value="1"/>
</dbReference>
<feature type="region of interest" description="Disordered" evidence="22">
    <location>
        <begin position="1127"/>
        <end position="1154"/>
    </location>
</feature>
<dbReference type="Gene3D" id="2.130.10.10">
    <property type="entry name" value="YVTN repeat-like/Quinoprotein amine dehydrogenase"/>
    <property type="match status" value="1"/>
</dbReference>
<evidence type="ECO:0000256" key="1">
    <source>
        <dbReference type="ARBA" id="ARBA00004477"/>
    </source>
</evidence>
<evidence type="ECO:0000256" key="16">
    <source>
        <dbReference type="ARBA" id="ARBA00023166"/>
    </source>
</evidence>
<feature type="compositionally biased region" description="Polar residues" evidence="22">
    <location>
        <begin position="935"/>
        <end position="944"/>
    </location>
</feature>
<evidence type="ECO:0000256" key="11">
    <source>
        <dbReference type="ARBA" id="ARBA00022989"/>
    </source>
</evidence>
<dbReference type="InterPro" id="IPR000731">
    <property type="entry name" value="SSD"/>
</dbReference>
<evidence type="ECO:0000256" key="7">
    <source>
        <dbReference type="ARBA" id="ARBA00022574"/>
    </source>
</evidence>
<evidence type="ECO:0000313" key="25">
    <source>
        <dbReference type="Proteomes" id="UP000694888"/>
    </source>
</evidence>
<dbReference type="InterPro" id="IPR036322">
    <property type="entry name" value="WD40_repeat_dom_sf"/>
</dbReference>
<feature type="compositionally biased region" description="Polar residues" evidence="22">
    <location>
        <begin position="966"/>
        <end position="975"/>
    </location>
</feature>
<name>A0ABM1ACK9_APLCA</name>
<feature type="region of interest" description="Disordered" evidence="22">
    <location>
        <begin position="914"/>
        <end position="983"/>
    </location>
</feature>
<feature type="transmembrane region" description="Helical" evidence="23">
    <location>
        <begin position="292"/>
        <end position="312"/>
    </location>
</feature>
<keyword evidence="12" id="KW-0333">Golgi apparatus</keyword>
<dbReference type="InterPro" id="IPR057042">
    <property type="entry name" value="Beta-prop_SCAP"/>
</dbReference>
<keyword evidence="10" id="KW-0256">Endoplasmic reticulum</keyword>
<evidence type="ECO:0000256" key="9">
    <source>
        <dbReference type="ARBA" id="ARBA00022737"/>
    </source>
</evidence>
<dbReference type="PROSITE" id="PS50156">
    <property type="entry name" value="SSD"/>
    <property type="match status" value="1"/>
</dbReference>
<evidence type="ECO:0000256" key="21">
    <source>
        <dbReference type="PROSITE-ProRule" id="PRU00221"/>
    </source>
</evidence>
<dbReference type="Pfam" id="PF12349">
    <property type="entry name" value="Sterol-sensing"/>
    <property type="match status" value="1"/>
</dbReference>
<dbReference type="PANTHER" id="PTHR46378:SF1">
    <property type="entry name" value="STEROL REGULATORY ELEMENT-BINDING PROTEIN CLEAVAGE-ACTIVATING PROTEIN"/>
    <property type="match status" value="1"/>
</dbReference>
<evidence type="ECO:0000256" key="14">
    <source>
        <dbReference type="ARBA" id="ARBA00023121"/>
    </source>
</evidence>
<evidence type="ECO:0000256" key="18">
    <source>
        <dbReference type="ARBA" id="ARBA00023221"/>
    </source>
</evidence>
<keyword evidence="8 23" id="KW-0812">Transmembrane</keyword>
<feature type="region of interest" description="Disordered" evidence="22">
    <location>
        <begin position="498"/>
        <end position="539"/>
    </location>
</feature>
<dbReference type="PROSITE" id="PS00678">
    <property type="entry name" value="WD_REPEATS_1"/>
    <property type="match status" value="1"/>
</dbReference>
<evidence type="ECO:0000256" key="8">
    <source>
        <dbReference type="ARBA" id="ARBA00022692"/>
    </source>
</evidence>
<feature type="repeat" description="WD" evidence="21">
    <location>
        <begin position="1254"/>
        <end position="1293"/>
    </location>
</feature>
<dbReference type="Pfam" id="PF24017">
    <property type="entry name" value="Beta-prop_SCAP"/>
    <property type="match status" value="1"/>
</dbReference>
<keyword evidence="18" id="KW-0753">Steroid metabolism</keyword>
<dbReference type="PROSITE" id="PS50294">
    <property type="entry name" value="WD_REPEATS_REGION"/>
    <property type="match status" value="1"/>
</dbReference>
<evidence type="ECO:0000256" key="4">
    <source>
        <dbReference type="ARBA" id="ARBA00007410"/>
    </source>
</evidence>
<comment type="function">
    <text evidence="20">Escort protein required for cholesterol as well as lipid homeostasis. Regulates export of the SCAP-SREBP complex from the endoplasmic reticulum to the Golgi upon low cholesterol, thereby regulating the processing of sterol regulatory element-binding proteins (SREBPs) SREBF1/SREBP1 and SREBF2/SREBP2. At high sterol concentrations, formation of a ternary complex with INSIG (INSIG1 or INSIG2) leads to mask the ER export signal in SCAP, promoting retention of the complex in the endoplasmic reticulum. Low sterol concentrations trigger release of INSIG, a conformational change in the SSD domain of SCAP, unmasking of the ER export signal, promoting recruitment into COPII-coated vesicles and transport of the SCAP-SREBP to the Golgi: in the Golgi, SREBPs are then processed, releasing the transcription factor fragment of SREBPs from the membrane, its import into the nucleus and up-regulation of LDLR, INSIG1 and the mevalonate pathway. Binds cholesterol via its SSD domain.</text>
</comment>
<organism evidence="25 26">
    <name type="scientific">Aplysia californica</name>
    <name type="common">California sea hare</name>
    <dbReference type="NCBI Taxonomy" id="6500"/>
    <lineage>
        <taxon>Eukaryota</taxon>
        <taxon>Metazoa</taxon>
        <taxon>Spiralia</taxon>
        <taxon>Lophotrochozoa</taxon>
        <taxon>Mollusca</taxon>
        <taxon>Gastropoda</taxon>
        <taxon>Heterobranchia</taxon>
        <taxon>Euthyneura</taxon>
        <taxon>Tectipleura</taxon>
        <taxon>Aplysiida</taxon>
        <taxon>Aplysioidea</taxon>
        <taxon>Aplysiidae</taxon>
        <taxon>Aplysia</taxon>
    </lineage>
</organism>
<feature type="transmembrane region" description="Helical" evidence="23">
    <location>
        <begin position="324"/>
        <end position="350"/>
    </location>
</feature>
<dbReference type="InterPro" id="IPR001680">
    <property type="entry name" value="WD40_rpt"/>
</dbReference>
<protein>
    <recommendedName>
        <fullName evidence="5">Sterol regulatory element-binding protein cleavage-activating protein</fullName>
    </recommendedName>
</protein>
<dbReference type="InterPro" id="IPR030225">
    <property type="entry name" value="SCAP"/>
</dbReference>
<feature type="compositionally biased region" description="Basic residues" evidence="22">
    <location>
        <begin position="945"/>
        <end position="955"/>
    </location>
</feature>
<keyword evidence="6" id="KW-0153">Cholesterol metabolism</keyword>
<evidence type="ECO:0000313" key="26">
    <source>
        <dbReference type="RefSeq" id="XP_012945124.1"/>
    </source>
</evidence>
<gene>
    <name evidence="26" type="primary">LOC101848008</name>
</gene>
<dbReference type="SUPFAM" id="SSF82866">
    <property type="entry name" value="Multidrug efflux transporter AcrB transmembrane domain"/>
    <property type="match status" value="1"/>
</dbReference>
<dbReference type="SMART" id="SM00320">
    <property type="entry name" value="WD40"/>
    <property type="match status" value="6"/>
</dbReference>
<dbReference type="InterPro" id="IPR057041">
    <property type="entry name" value="SCAP_N"/>
</dbReference>
<dbReference type="InterPro" id="IPR053958">
    <property type="entry name" value="HMGCR/SNAP/NPC1-like_SSD"/>
</dbReference>
<feature type="compositionally biased region" description="Basic and acidic residues" evidence="22">
    <location>
        <begin position="706"/>
        <end position="721"/>
    </location>
</feature>
<keyword evidence="19" id="KW-0968">Cytoplasmic vesicle</keyword>
<keyword evidence="14" id="KW-0446">Lipid-binding</keyword>
<evidence type="ECO:0000256" key="13">
    <source>
        <dbReference type="ARBA" id="ARBA00023098"/>
    </source>
</evidence>
<keyword evidence="9" id="KW-0677">Repeat</keyword>
<evidence type="ECO:0000256" key="22">
    <source>
        <dbReference type="SAM" id="MobiDB-lite"/>
    </source>
</evidence>
<evidence type="ECO:0000256" key="5">
    <source>
        <dbReference type="ARBA" id="ARBA00019541"/>
    </source>
</evidence>
<feature type="transmembrane region" description="Helical" evidence="23">
    <location>
        <begin position="362"/>
        <end position="386"/>
    </location>
</feature>
<feature type="region of interest" description="Disordered" evidence="22">
    <location>
        <begin position="704"/>
        <end position="728"/>
    </location>
</feature>
<keyword evidence="17" id="KW-0325">Glycoprotein</keyword>
<evidence type="ECO:0000256" key="2">
    <source>
        <dbReference type="ARBA" id="ARBA00004557"/>
    </source>
</evidence>
<evidence type="ECO:0000259" key="24">
    <source>
        <dbReference type="PROSITE" id="PS50156"/>
    </source>
</evidence>
<feature type="region of interest" description="Disordered" evidence="22">
    <location>
        <begin position="740"/>
        <end position="767"/>
    </location>
</feature>
<dbReference type="Proteomes" id="UP000694888">
    <property type="component" value="Unplaced"/>
</dbReference>
<evidence type="ECO:0000256" key="15">
    <source>
        <dbReference type="ARBA" id="ARBA00023136"/>
    </source>
</evidence>
<accession>A0ABM1ACK9</accession>
<evidence type="ECO:0000256" key="19">
    <source>
        <dbReference type="ARBA" id="ARBA00023329"/>
    </source>
</evidence>
<reference evidence="26" key="1">
    <citation type="submission" date="2025-08" db="UniProtKB">
        <authorList>
            <consortium name="RefSeq"/>
        </authorList>
    </citation>
    <scope>IDENTIFICATION</scope>
</reference>
<feature type="transmembrane region" description="Helical" evidence="23">
    <location>
        <begin position="21"/>
        <end position="42"/>
    </location>
</feature>
<feature type="transmembrane region" description="Helical" evidence="23">
    <location>
        <begin position="564"/>
        <end position="590"/>
    </location>
</feature>
<dbReference type="InterPro" id="IPR015943">
    <property type="entry name" value="WD40/YVTN_repeat-like_dom_sf"/>
</dbReference>
<dbReference type="RefSeq" id="XP_012945124.1">
    <property type="nucleotide sequence ID" value="XM_013089670.2"/>
</dbReference>
<dbReference type="SUPFAM" id="SSF63829">
    <property type="entry name" value="Calcium-dependent phosphotriesterase"/>
    <property type="match status" value="1"/>
</dbReference>
<evidence type="ECO:0000256" key="17">
    <source>
        <dbReference type="ARBA" id="ARBA00023180"/>
    </source>
</evidence>
<dbReference type="SUPFAM" id="SSF50978">
    <property type="entry name" value="WD40 repeat-like"/>
    <property type="match status" value="1"/>
</dbReference>
<comment type="subcellular location">
    <subcellularLocation>
        <location evidence="2">Cytoplasmic vesicle</location>
        <location evidence="2">COPII-coated vesicle membrane</location>
        <topology evidence="2">Multi-pass membrane protein</topology>
    </subcellularLocation>
    <subcellularLocation>
        <location evidence="1">Endoplasmic reticulum membrane</location>
        <topology evidence="1">Multi-pass membrane protein</topology>
    </subcellularLocation>
    <subcellularLocation>
        <location evidence="3">Golgi apparatus membrane</location>
        <topology evidence="3">Multi-pass membrane protein</topology>
    </subcellularLocation>
</comment>
<keyword evidence="16" id="KW-1207">Sterol metabolism</keyword>
<feature type="repeat" description="WD" evidence="21">
    <location>
        <begin position="1211"/>
        <end position="1253"/>
    </location>
</feature>
<feature type="domain" description="SSD" evidence="24">
    <location>
        <begin position="295"/>
        <end position="453"/>
    </location>
</feature>
<evidence type="ECO:0000256" key="6">
    <source>
        <dbReference type="ARBA" id="ARBA00022548"/>
    </source>
</evidence>
<sequence>MSGMPNIKSVHDRVAQIYYTYGLFCASHQYATIVLVIISVFITCYPLSTLPLSGNTPIQHRTPKVGYTVPPQTFAPSKDGSQEDLKRPRWFVGEPVAYIQQIVVKAAVSPWPEREMVVSDAFRAPLATVFSIEEELNNLKVGKGSSERSLADLCYRVSEPVSARHLRHLLPEYSCFILSPANLWNHDFDRFRKDGELIRTIYKQHGKIESSPTSRDLLFGVPWKFSGITRYYFRNRQRVITYAVTIILKKYDPNFLSQLLRKLESRHPDTVQNVNNSQIEDMVHVHFKDSNYFVEYTPLLVTYFVLLLYLYFSVRKIDMVKSKLGLAISAVVTVVASLIMSVSICTLFGLTPTLNGGEIFPYLVVIIGVENVLVITKSVVSTPVHLDVKIRVAQGLSREGWYITKNLLTELAIMFVGFFTFVPAIQEFCAFALVGVLSDFYLQMAFFATVLSVDIRRMELSDLHRQSVQRAVQDDTSSPPINIQPLVLCPFVPRQASPSPRLLSSTPVDRSGSGFPSTSGRSLSAQRTPSPSPQREGDQQAFFGHSHQSQQERPRYEMPRRVKFFYFLARFRIVQKLIMVCTVIWIILILHKTGLVDKLTGTDEQSSLPRHVVFRQGAAYSGVSVDMGSMRPEEEGHMGSALREDDLATGPVEHSNLEMWKLLSFNHWPGLFHYYNISLSGRYISILPSIHLSHLIPPSTAISMRHQSDRKTVDMQREHQETGTGPLPHDMLQFSSHVSYHEDPHPDLSDSSSENDSHGKRSHLPPHNYPFYPKSQREFVITIVLCVLSVIVITYFMMYLYRCMCSRNYSRWRHSWTRANRRRSRGYIKQIKESVPLVLSGHSQNIECLLGDNGLIVSCCLGGHLKIWDSNSGDCINTIIRRSITPPAHRRPCVGRNIEDSDADLYAEYHGSRSSSESSLLGDASGDGVRVRKGNSFTLHTGSTHGRRSSRRRKSSRESQDVKPDLSSTINTEFSSMDGPLVQSSPNGFDFQTLFEGVYEEHRRYLQEEGNDLRVHSSNDLTLLSSYDERSRSWSYGDQSSFEAAVHEEDLEQSSPVWCLACLHGLVVTGCGNGRVEVWEAETGELRYCYAISQVPVTGLCVVSNKIVAARIDGTLDFLEMETFHNPVANPAPRSPQPGRPVMGHHRSRSSSSDGIKMWDEVIRCSGVNTVRAHQQPINAVQCAGGRIVTASQDHTLKVFRLDSSLCLYTLHGHEDSVTALCLDQVAPLAAVSGSFDGTVRIWDLLTGTCIHKLSWHYAAVVTLSTSPLYIVSVGLDDRMCVWDRTKNTLLHTVDLDQNGVGSAALLSRNLMVTGGQGSISLWDIPRGSLLRKVVFSDSDQRAFVNHVVSVGNSGVVCDQGSDLKVVYFPTILEKAE</sequence>
<keyword evidence="25" id="KW-1185">Reference proteome</keyword>
<keyword evidence="15 23" id="KW-0472">Membrane</keyword>
<feature type="transmembrane region" description="Helical" evidence="23">
    <location>
        <begin position="779"/>
        <end position="801"/>
    </location>
</feature>
<keyword evidence="13" id="KW-0443">Lipid metabolism</keyword>
<feature type="compositionally biased region" description="Polar residues" evidence="22">
    <location>
        <begin position="498"/>
        <end position="529"/>
    </location>
</feature>
<dbReference type="InterPro" id="IPR019775">
    <property type="entry name" value="WD40_repeat_CS"/>
</dbReference>
<dbReference type="GeneID" id="101848008"/>
<dbReference type="Pfam" id="PF24006">
    <property type="entry name" value="SCAP_N"/>
    <property type="match status" value="1"/>
</dbReference>
<comment type="similarity">
    <text evidence="4">Belongs to the WD repeat SCAP family.</text>
</comment>